<dbReference type="PANTHER" id="PTHR42826">
    <property type="entry name" value="DICARBOXYLATE TRANSPORTER 2.1, CHLOROPLASTIC"/>
    <property type="match status" value="1"/>
</dbReference>
<dbReference type="InterPro" id="IPR001898">
    <property type="entry name" value="SLC13A/DASS"/>
</dbReference>
<evidence type="ECO:0000256" key="1">
    <source>
        <dbReference type="ARBA" id="ARBA00004478"/>
    </source>
</evidence>
<evidence type="ECO:0000256" key="3">
    <source>
        <dbReference type="ARBA" id="ARBA00022692"/>
    </source>
</evidence>
<dbReference type="OMA" id="VPLATWW"/>
<dbReference type="EMBL" id="LT552697">
    <property type="protein sequence ID" value="SAL99455.1"/>
    <property type="molecule type" value="Genomic_DNA"/>
</dbReference>
<dbReference type="AlphaFoldDB" id="A0A163JBY1"/>
<name>A0A163JBY1_ABSGL</name>
<keyword evidence="5 7" id="KW-1133">Transmembrane helix</keyword>
<organism evidence="8">
    <name type="scientific">Absidia glauca</name>
    <name type="common">Pin mould</name>
    <dbReference type="NCBI Taxonomy" id="4829"/>
    <lineage>
        <taxon>Eukaryota</taxon>
        <taxon>Fungi</taxon>
        <taxon>Fungi incertae sedis</taxon>
        <taxon>Mucoromycota</taxon>
        <taxon>Mucoromycotina</taxon>
        <taxon>Mucoromycetes</taxon>
        <taxon>Mucorales</taxon>
        <taxon>Cunninghamellaceae</taxon>
        <taxon>Absidia</taxon>
    </lineage>
</organism>
<evidence type="ECO:0000313" key="8">
    <source>
        <dbReference type="EMBL" id="SAL99455.1"/>
    </source>
</evidence>
<evidence type="ECO:0000256" key="2">
    <source>
        <dbReference type="ARBA" id="ARBA00007349"/>
    </source>
</evidence>
<keyword evidence="3 7" id="KW-0812">Transmembrane</keyword>
<evidence type="ECO:0000256" key="7">
    <source>
        <dbReference type="SAM" id="Phobius"/>
    </source>
</evidence>
<comment type="similarity">
    <text evidence="2">Belongs to the SLC13A/DASS transporter (TC 2.A.47) family. DIT1 subfamily.</text>
</comment>
<sequence>MIPSTTNTSIAIDPDECTCLLYTTQRKQSKWKRFLSTQIASLLPSIALGAILWFGITSSDDLSPTAIHLLAVFISCIFALMTTSFSLTTLVMTALVILSLTQSFQCIDHTTGQSVECRLCGTGDTNEGYDCQGPQEAFAHSLEGFSSTVVWLIFAAFHLGKAVEVTQLGRRLSLWMVRSFGKHTLGLAYSIVFSELLIAPFVPSNTARGGGIIMPVVHSIAQTLGSTPSHHPEMGGFLMLLGSHANLLSASMYLTGMAPNPIVLAKANQLFPNLNFTFMTWLSGSILPALLCALCLPLILSRLMLRSTSEPKQSRNDHIVEHARQELATMGKMSKKEKQLCFVLLGCLSLWVTSGYTRLDSTLVALIGIVTLLHMGTITWNDISTNTTAWDTLFWLGGFITIAQHLSDAGASTYLGDHISATITDLGLPPVPCLALAYFLTTFLFSSLSAHTVAFVSTFLEAGHSLGANPMILTALLAYFGALGGCMERLQCIMLRDTWEDRNGLPWELSLLSFTSPSILLLEWAGGSYWAGTENPIIL</sequence>
<dbReference type="GO" id="GO:0022857">
    <property type="term" value="F:transmembrane transporter activity"/>
    <property type="evidence" value="ECO:0007669"/>
    <property type="project" value="InterPro"/>
</dbReference>
<keyword evidence="9" id="KW-1185">Reference proteome</keyword>
<feature type="transmembrane region" description="Helical" evidence="7">
    <location>
        <begin position="363"/>
        <end position="381"/>
    </location>
</feature>
<dbReference type="NCBIfam" id="TIGR00785">
    <property type="entry name" value="dass"/>
    <property type="match status" value="1"/>
</dbReference>
<dbReference type="STRING" id="4829.A0A163JBY1"/>
<feature type="transmembrane region" description="Helical" evidence="7">
    <location>
        <begin position="472"/>
        <end position="491"/>
    </location>
</feature>
<feature type="transmembrane region" description="Helical" evidence="7">
    <location>
        <begin position="278"/>
        <end position="305"/>
    </location>
</feature>
<feature type="transmembrane region" description="Helical" evidence="7">
    <location>
        <begin position="34"/>
        <end position="56"/>
    </location>
</feature>
<evidence type="ECO:0000256" key="4">
    <source>
        <dbReference type="ARBA" id="ARBA00022780"/>
    </source>
</evidence>
<dbReference type="InParanoid" id="A0A163JBY1"/>
<feature type="transmembrane region" description="Helical" evidence="7">
    <location>
        <begin position="237"/>
        <end position="258"/>
    </location>
</feature>
<evidence type="ECO:0000256" key="6">
    <source>
        <dbReference type="ARBA" id="ARBA00023136"/>
    </source>
</evidence>
<gene>
    <name evidence="8" type="primary">ABSGL_05069.1 scaffold 6272</name>
</gene>
<feature type="transmembrane region" description="Helical" evidence="7">
    <location>
        <begin position="68"/>
        <end position="98"/>
    </location>
</feature>
<dbReference type="Proteomes" id="UP000078561">
    <property type="component" value="Unassembled WGS sequence"/>
</dbReference>
<dbReference type="OrthoDB" id="1695362at2759"/>
<comment type="subcellular location">
    <subcellularLocation>
        <location evidence="1">Plastid</location>
        <location evidence="1">Chloroplast inner membrane</location>
        <topology evidence="1">Multi-pass membrane protein</topology>
    </subcellularLocation>
</comment>
<dbReference type="InterPro" id="IPR030676">
    <property type="entry name" value="CitT-rel"/>
</dbReference>
<evidence type="ECO:0000256" key="5">
    <source>
        <dbReference type="ARBA" id="ARBA00022989"/>
    </source>
</evidence>
<evidence type="ECO:0000313" key="9">
    <source>
        <dbReference type="Proteomes" id="UP000078561"/>
    </source>
</evidence>
<dbReference type="Pfam" id="PF00939">
    <property type="entry name" value="Na_sulph_symp"/>
    <property type="match status" value="1"/>
</dbReference>
<protein>
    <recommendedName>
        <fullName evidence="10">Citrate transporter-like domain-containing protein</fullName>
    </recommendedName>
</protein>
<feature type="transmembrane region" description="Helical" evidence="7">
    <location>
        <begin position="340"/>
        <end position="357"/>
    </location>
</feature>
<feature type="transmembrane region" description="Helical" evidence="7">
    <location>
        <begin position="435"/>
        <end position="460"/>
    </location>
</feature>
<accession>A0A163JBY1</accession>
<keyword evidence="4" id="KW-1001">Plastid inner membrane</keyword>
<dbReference type="GO" id="GO:0016020">
    <property type="term" value="C:membrane"/>
    <property type="evidence" value="ECO:0007669"/>
    <property type="project" value="InterPro"/>
</dbReference>
<keyword evidence="4" id="KW-0934">Plastid</keyword>
<reference evidence="8" key="1">
    <citation type="submission" date="2016-04" db="EMBL/GenBank/DDBJ databases">
        <authorList>
            <person name="Evans L.H."/>
            <person name="Alamgir A."/>
            <person name="Owens N."/>
            <person name="Weber N.D."/>
            <person name="Virtaneva K."/>
            <person name="Barbian K."/>
            <person name="Babar A."/>
            <person name="Rosenke K."/>
        </authorList>
    </citation>
    <scope>NUCLEOTIDE SEQUENCE [LARGE SCALE GENOMIC DNA]</scope>
    <source>
        <strain evidence="8">CBS 101.48</strain>
    </source>
</reference>
<evidence type="ECO:0008006" key="10">
    <source>
        <dbReference type="Google" id="ProtNLM"/>
    </source>
</evidence>
<keyword evidence="6 7" id="KW-0472">Membrane</keyword>
<proteinExistence type="inferred from homology"/>